<sequence length="245" mass="26915">MAFEEFVAATPTALLGESGKVFYAGRAAFSAPSDIYILGLNPGGDPADPGECSVQDNIRFVSTKAPDLWSAYQDEAWKRWAPGDAPLQQRLQHLFHDLADLRTVPSSNLIFVRSRRETGLGAGAKELEDLCWPFHETVLRRLSTKVIVCLGDSAGRRVRRRIGAIAEVDRFVEQNERKWTSRTHRSPTGMAVVTLTHPGVADWTTSAADPSALLRRGLRGECGSFRIAATDLVGPASRQREQSGR</sequence>
<protein>
    <recommendedName>
        <fullName evidence="3">Uracil-DNA glycosylase-like domain-containing protein</fullName>
    </recommendedName>
</protein>
<comment type="caution">
    <text evidence="1">The sequence shown here is derived from an EMBL/GenBank/DDBJ whole genome shotgun (WGS) entry which is preliminary data.</text>
</comment>
<evidence type="ECO:0008006" key="3">
    <source>
        <dbReference type="Google" id="ProtNLM"/>
    </source>
</evidence>
<dbReference type="AlphaFoldDB" id="A0A9W6JMV9"/>
<gene>
    <name evidence="1" type="ORF">GCM10008174_18430</name>
</gene>
<keyword evidence="2" id="KW-1185">Reference proteome</keyword>
<dbReference type="EMBL" id="BSFL01000002">
    <property type="protein sequence ID" value="GLK80102.1"/>
    <property type="molecule type" value="Genomic_DNA"/>
</dbReference>
<name>A0A9W6JMV9_9HYPH</name>
<reference evidence="1" key="2">
    <citation type="submission" date="2023-01" db="EMBL/GenBank/DDBJ databases">
        <authorList>
            <person name="Sun Q."/>
            <person name="Evtushenko L."/>
        </authorList>
    </citation>
    <scope>NUCLEOTIDE SEQUENCE</scope>
    <source>
        <strain evidence="1">VKM B-2748</strain>
    </source>
</reference>
<dbReference type="RefSeq" id="WP_271200572.1">
    <property type="nucleotide sequence ID" value="NZ_BSFL01000002.1"/>
</dbReference>
<dbReference type="Proteomes" id="UP001143309">
    <property type="component" value="Unassembled WGS sequence"/>
</dbReference>
<accession>A0A9W6JMV9</accession>
<organism evidence="1 2">
    <name type="scientific">Methylopila turkensis</name>
    <dbReference type="NCBI Taxonomy" id="1437816"/>
    <lineage>
        <taxon>Bacteria</taxon>
        <taxon>Pseudomonadati</taxon>
        <taxon>Pseudomonadota</taxon>
        <taxon>Alphaproteobacteria</taxon>
        <taxon>Hyphomicrobiales</taxon>
        <taxon>Methylopilaceae</taxon>
        <taxon>Methylopila</taxon>
    </lineage>
</organism>
<evidence type="ECO:0000313" key="2">
    <source>
        <dbReference type="Proteomes" id="UP001143309"/>
    </source>
</evidence>
<reference evidence="1" key="1">
    <citation type="journal article" date="2014" name="Int. J. Syst. Evol. Microbiol.">
        <title>Complete genome sequence of Corynebacterium casei LMG S-19264T (=DSM 44701T), isolated from a smear-ripened cheese.</title>
        <authorList>
            <consortium name="US DOE Joint Genome Institute (JGI-PGF)"/>
            <person name="Walter F."/>
            <person name="Albersmeier A."/>
            <person name="Kalinowski J."/>
            <person name="Ruckert C."/>
        </authorList>
    </citation>
    <scope>NUCLEOTIDE SEQUENCE</scope>
    <source>
        <strain evidence="1">VKM B-2748</strain>
    </source>
</reference>
<evidence type="ECO:0000313" key="1">
    <source>
        <dbReference type="EMBL" id="GLK80102.1"/>
    </source>
</evidence>
<proteinExistence type="predicted"/>